<gene>
    <name evidence="1" type="ORF">K6958_14625</name>
</gene>
<organism evidence="1 2">
    <name type="scientific">Mixta hanseatica</name>
    <dbReference type="NCBI Taxonomy" id="2872648"/>
    <lineage>
        <taxon>Bacteria</taxon>
        <taxon>Pseudomonadati</taxon>
        <taxon>Pseudomonadota</taxon>
        <taxon>Gammaproteobacteria</taxon>
        <taxon>Enterobacterales</taxon>
        <taxon>Erwiniaceae</taxon>
        <taxon>Mixta</taxon>
    </lineage>
</organism>
<dbReference type="RefSeq" id="WP_249891816.1">
    <property type="nucleotide sequence ID" value="NZ_CP082904.1"/>
</dbReference>
<dbReference type="Proteomes" id="UP001056635">
    <property type="component" value="Chromosome"/>
</dbReference>
<proteinExistence type="predicted"/>
<evidence type="ECO:0008006" key="3">
    <source>
        <dbReference type="Google" id="ProtNLM"/>
    </source>
</evidence>
<name>A0ABY4R690_9GAMM</name>
<evidence type="ECO:0000313" key="2">
    <source>
        <dbReference type="Proteomes" id="UP001056635"/>
    </source>
</evidence>
<evidence type="ECO:0000313" key="1">
    <source>
        <dbReference type="EMBL" id="UQY43122.1"/>
    </source>
</evidence>
<sequence>MGNEDYSSMRELFDIIWGPTSSDTFGSSYPEMVLTYINSVGRDEYLGYIIDDIDGFLKKYPDNGSASAAFDHIFGLPGFSLRFPPTLTVFLNWLSSYLKELAQQ</sequence>
<reference evidence="1" key="1">
    <citation type="submission" date="2021-09" db="EMBL/GenBank/DDBJ databases">
        <title>First case of bloodstream infection caused by Mixta hanseatica sp. nov., a member of the Erwiniaceae family.</title>
        <authorList>
            <person name="Both A."/>
            <person name="Huang J."/>
            <person name="Wenzel P."/>
            <person name="Aepfelbacher M."/>
            <person name="Rohde H."/>
            <person name="Christner M."/>
            <person name="Hentschke M."/>
        </authorList>
    </citation>
    <scope>NUCLEOTIDE SEQUENCE</scope>
    <source>
        <strain evidence="1">X22927</strain>
    </source>
</reference>
<keyword evidence="2" id="KW-1185">Reference proteome</keyword>
<dbReference type="EMBL" id="CP082904">
    <property type="protein sequence ID" value="UQY43122.1"/>
    <property type="molecule type" value="Genomic_DNA"/>
</dbReference>
<protein>
    <recommendedName>
        <fullName evidence="3">CdiI immunity protein domain-containing protein</fullName>
    </recommendedName>
</protein>
<accession>A0ABY4R690</accession>